<accession>A0A316I3Q8</accession>
<name>A0A316I3Q8_9PSEU</name>
<gene>
    <name evidence="1" type="ORF">C8D88_11569</name>
</gene>
<organism evidence="1 2">
    <name type="scientific">Lentzea atacamensis</name>
    <dbReference type="NCBI Taxonomy" id="531938"/>
    <lineage>
        <taxon>Bacteria</taxon>
        <taxon>Bacillati</taxon>
        <taxon>Actinomycetota</taxon>
        <taxon>Actinomycetes</taxon>
        <taxon>Pseudonocardiales</taxon>
        <taxon>Pseudonocardiaceae</taxon>
        <taxon>Lentzea</taxon>
    </lineage>
</organism>
<comment type="caution">
    <text evidence="1">The sequence shown here is derived from an EMBL/GenBank/DDBJ whole genome shotgun (WGS) entry which is preliminary data.</text>
</comment>
<protein>
    <submittedName>
        <fullName evidence="1">Uncharacterized protein</fullName>
    </submittedName>
</protein>
<dbReference type="RefSeq" id="WP_109640939.1">
    <property type="nucleotide sequence ID" value="NZ_QGHB01000015.1"/>
</dbReference>
<dbReference type="AlphaFoldDB" id="A0A316I3Q8"/>
<reference evidence="1 2" key="1">
    <citation type="submission" date="2018-05" db="EMBL/GenBank/DDBJ databases">
        <title>Genomic Encyclopedia of Type Strains, Phase IV (KMG-IV): sequencing the most valuable type-strain genomes for metagenomic binning, comparative biology and taxonomic classification.</title>
        <authorList>
            <person name="Goeker M."/>
        </authorList>
    </citation>
    <scope>NUCLEOTIDE SEQUENCE [LARGE SCALE GENOMIC DNA]</scope>
    <source>
        <strain evidence="1 2">DSM 45480</strain>
    </source>
</reference>
<evidence type="ECO:0000313" key="1">
    <source>
        <dbReference type="EMBL" id="PWK81953.1"/>
    </source>
</evidence>
<sequence>MCSTTLITAAQVTKEFDEVYLPLARKAKNAEHRRWPHELMYQEVDPRVQNMLRIGGADQLAGAVRAKKAMACLLYASSVPLGTAEQHLMRHNLGNEAVGAIRAMASRTRGLTPAVMRVLAFLHPEIATGDLAERTMVRLELGIPAELVELGMVLGAELTRAQYLSLLQAGITSPDEVEASDATSLANCLTVSEARATQLQALLHERVRQSNESFAPLLPPPTE</sequence>
<evidence type="ECO:0000313" key="2">
    <source>
        <dbReference type="Proteomes" id="UP000246005"/>
    </source>
</evidence>
<dbReference type="Proteomes" id="UP000246005">
    <property type="component" value="Unassembled WGS sequence"/>
</dbReference>
<proteinExistence type="predicted"/>
<dbReference type="EMBL" id="QGHB01000015">
    <property type="protein sequence ID" value="PWK81953.1"/>
    <property type="molecule type" value="Genomic_DNA"/>
</dbReference>